<accession>A0A840I7Z6</accession>
<gene>
    <name evidence="1" type="ORF">BDZ31_000028</name>
</gene>
<evidence type="ECO:0000313" key="1">
    <source>
        <dbReference type="EMBL" id="MBB4660455.1"/>
    </source>
</evidence>
<organism evidence="1 2">
    <name type="scientific">Conexibacter arvalis</name>
    <dbReference type="NCBI Taxonomy" id="912552"/>
    <lineage>
        <taxon>Bacteria</taxon>
        <taxon>Bacillati</taxon>
        <taxon>Actinomycetota</taxon>
        <taxon>Thermoleophilia</taxon>
        <taxon>Solirubrobacterales</taxon>
        <taxon>Conexibacteraceae</taxon>
        <taxon>Conexibacter</taxon>
    </lineage>
</organism>
<proteinExistence type="predicted"/>
<dbReference type="EMBL" id="JACHNU010000001">
    <property type="protein sequence ID" value="MBB4660455.1"/>
    <property type="molecule type" value="Genomic_DNA"/>
</dbReference>
<name>A0A840I7Z6_9ACTN</name>
<protein>
    <submittedName>
        <fullName evidence="1">Uncharacterized protein</fullName>
    </submittedName>
</protein>
<dbReference type="Proteomes" id="UP000585272">
    <property type="component" value="Unassembled WGS sequence"/>
</dbReference>
<comment type="caution">
    <text evidence="1">The sequence shown here is derived from an EMBL/GenBank/DDBJ whole genome shotgun (WGS) entry which is preliminary data.</text>
</comment>
<sequence>MRGRTVDPSGATREFNGWMGLIAALDTLLREDEPQG</sequence>
<keyword evidence="2" id="KW-1185">Reference proteome</keyword>
<evidence type="ECO:0000313" key="2">
    <source>
        <dbReference type="Proteomes" id="UP000585272"/>
    </source>
</evidence>
<reference evidence="1 2" key="1">
    <citation type="submission" date="2020-08" db="EMBL/GenBank/DDBJ databases">
        <title>Genomic Encyclopedia of Archaeal and Bacterial Type Strains, Phase II (KMG-II): from individual species to whole genera.</title>
        <authorList>
            <person name="Goeker M."/>
        </authorList>
    </citation>
    <scope>NUCLEOTIDE SEQUENCE [LARGE SCALE GENOMIC DNA]</scope>
    <source>
        <strain evidence="1 2">DSM 23288</strain>
    </source>
</reference>
<dbReference type="AlphaFoldDB" id="A0A840I7Z6"/>